<dbReference type="InterPro" id="IPR000477">
    <property type="entry name" value="RT_dom"/>
</dbReference>
<evidence type="ECO:0000259" key="2">
    <source>
        <dbReference type="Pfam" id="PF00078"/>
    </source>
</evidence>
<dbReference type="PANTHER" id="PTHR24559:SF457">
    <property type="entry name" value="RNA-DIRECTED DNA POLYMERASE HOMOLOG"/>
    <property type="match status" value="1"/>
</dbReference>
<dbReference type="PANTHER" id="PTHR24559">
    <property type="entry name" value="TRANSPOSON TY3-I GAG-POL POLYPROTEIN"/>
    <property type="match status" value="1"/>
</dbReference>
<gene>
    <name evidence="3" type="ORF">EPI10_002153</name>
</gene>
<dbReference type="InterPro" id="IPR043502">
    <property type="entry name" value="DNA/RNA_pol_sf"/>
</dbReference>
<evidence type="ECO:0000256" key="1">
    <source>
        <dbReference type="SAM" id="Coils"/>
    </source>
</evidence>
<name>A0A5B6VDI0_9ROSI</name>
<evidence type="ECO:0000313" key="4">
    <source>
        <dbReference type="Proteomes" id="UP000325315"/>
    </source>
</evidence>
<evidence type="ECO:0000313" key="3">
    <source>
        <dbReference type="EMBL" id="KAA3467111.1"/>
    </source>
</evidence>
<dbReference type="InterPro" id="IPR053134">
    <property type="entry name" value="RNA-dir_DNA_polymerase"/>
</dbReference>
<feature type="coiled-coil region" evidence="1">
    <location>
        <begin position="17"/>
        <end position="44"/>
    </location>
</feature>
<keyword evidence="1" id="KW-0175">Coiled coil</keyword>
<proteinExistence type="predicted"/>
<feature type="domain" description="Reverse transcriptase" evidence="2">
    <location>
        <begin position="5"/>
        <end position="66"/>
    </location>
</feature>
<sequence>MVTLFHDMMHKEIEVYIDDMIANLAKEENHMENLLKLFERLRRYKLRLNPGKCTFGVKSRKVLGFAVSERGIEGHMDEDAYMEQPAIFEHTFLSTRACKLNKAIYGVK</sequence>
<organism evidence="3 4">
    <name type="scientific">Gossypium australe</name>
    <dbReference type="NCBI Taxonomy" id="47621"/>
    <lineage>
        <taxon>Eukaryota</taxon>
        <taxon>Viridiplantae</taxon>
        <taxon>Streptophyta</taxon>
        <taxon>Embryophyta</taxon>
        <taxon>Tracheophyta</taxon>
        <taxon>Spermatophyta</taxon>
        <taxon>Magnoliopsida</taxon>
        <taxon>eudicotyledons</taxon>
        <taxon>Gunneridae</taxon>
        <taxon>Pentapetalae</taxon>
        <taxon>rosids</taxon>
        <taxon>malvids</taxon>
        <taxon>Malvales</taxon>
        <taxon>Malvaceae</taxon>
        <taxon>Malvoideae</taxon>
        <taxon>Gossypium</taxon>
    </lineage>
</organism>
<accession>A0A5B6VDI0</accession>
<dbReference type="EMBL" id="SMMG02000007">
    <property type="protein sequence ID" value="KAA3467111.1"/>
    <property type="molecule type" value="Genomic_DNA"/>
</dbReference>
<keyword evidence="4" id="KW-1185">Reference proteome</keyword>
<dbReference type="InterPro" id="IPR043128">
    <property type="entry name" value="Rev_trsase/Diguanyl_cyclase"/>
</dbReference>
<protein>
    <submittedName>
        <fullName evidence="3">Retrovirus-related Pol polyprotein from transposon 17.6</fullName>
    </submittedName>
</protein>
<dbReference type="Gene3D" id="3.30.70.270">
    <property type="match status" value="1"/>
</dbReference>
<dbReference type="Proteomes" id="UP000325315">
    <property type="component" value="Unassembled WGS sequence"/>
</dbReference>
<dbReference type="Pfam" id="PF00078">
    <property type="entry name" value="RVT_1"/>
    <property type="match status" value="1"/>
</dbReference>
<dbReference type="OrthoDB" id="101614at2759"/>
<dbReference type="AlphaFoldDB" id="A0A5B6VDI0"/>
<dbReference type="SUPFAM" id="SSF56672">
    <property type="entry name" value="DNA/RNA polymerases"/>
    <property type="match status" value="1"/>
</dbReference>
<comment type="caution">
    <text evidence="3">The sequence shown here is derived from an EMBL/GenBank/DDBJ whole genome shotgun (WGS) entry which is preliminary data.</text>
</comment>
<reference evidence="3" key="1">
    <citation type="submission" date="2019-08" db="EMBL/GenBank/DDBJ databases">
        <authorList>
            <person name="Liu F."/>
        </authorList>
    </citation>
    <scope>NUCLEOTIDE SEQUENCE [LARGE SCALE GENOMIC DNA]</scope>
    <source>
        <strain evidence="3">PA1801</strain>
        <tissue evidence="3">Leaf</tissue>
    </source>
</reference>